<feature type="compositionally biased region" description="Basic residues" evidence="5">
    <location>
        <begin position="47"/>
        <end position="58"/>
    </location>
</feature>
<dbReference type="InParanoid" id="A0A6P4A031"/>
<evidence type="ECO:0000313" key="7">
    <source>
        <dbReference type="RefSeq" id="XP_015888029.3"/>
    </source>
</evidence>
<organism evidence="6 7">
    <name type="scientific">Ziziphus jujuba</name>
    <name type="common">Chinese jujube</name>
    <name type="synonym">Ziziphus sativa</name>
    <dbReference type="NCBI Taxonomy" id="326968"/>
    <lineage>
        <taxon>Eukaryota</taxon>
        <taxon>Viridiplantae</taxon>
        <taxon>Streptophyta</taxon>
        <taxon>Embryophyta</taxon>
        <taxon>Tracheophyta</taxon>
        <taxon>Spermatophyta</taxon>
        <taxon>Magnoliopsida</taxon>
        <taxon>eudicotyledons</taxon>
        <taxon>Gunneridae</taxon>
        <taxon>Pentapetalae</taxon>
        <taxon>rosids</taxon>
        <taxon>fabids</taxon>
        <taxon>Rosales</taxon>
        <taxon>Rhamnaceae</taxon>
        <taxon>Paliureae</taxon>
        <taxon>Ziziphus</taxon>
    </lineage>
</organism>
<dbReference type="GO" id="GO:0019843">
    <property type="term" value="F:rRNA binding"/>
    <property type="evidence" value="ECO:0007669"/>
    <property type="project" value="TreeGrafter"/>
</dbReference>
<keyword evidence="4" id="KW-0539">Nucleus</keyword>
<evidence type="ECO:0000256" key="2">
    <source>
        <dbReference type="ARBA" id="ARBA00007175"/>
    </source>
</evidence>
<evidence type="ECO:0000256" key="1">
    <source>
        <dbReference type="ARBA" id="ARBA00004604"/>
    </source>
</evidence>
<keyword evidence="6" id="KW-1185">Reference proteome</keyword>
<sequence length="200" mass="22898">MADEGEEEQPIVGQQARGRHIKKRALKNKALSVTFDEKDLRNYVTGFHKRKKKRRKEAQKKQEEAQRRKRIEDRKKRKLERELVIYGGAPPANGSASDGSDVPEEDEDGEPLASISGTTTYDNGDTKVTVMTSEISHEEEIYPNEKTGTTTVPKLIGAVREHNLPVKKKPFKRVTKHKSRPKPQSKREKRKRKNKSKRGC</sequence>
<keyword evidence="3" id="KW-0175">Coiled coil</keyword>
<dbReference type="FunCoup" id="A0A6P4A031">
    <property type="interactions" value="1531"/>
</dbReference>
<dbReference type="InterPro" id="IPR019186">
    <property type="entry name" value="Nucleolar_protein_12"/>
</dbReference>
<evidence type="ECO:0000313" key="6">
    <source>
        <dbReference type="Proteomes" id="UP001652623"/>
    </source>
</evidence>
<feature type="compositionally biased region" description="Basic and acidic residues" evidence="5">
    <location>
        <begin position="59"/>
        <end position="83"/>
    </location>
</feature>
<dbReference type="AlphaFoldDB" id="A0A6P4A031"/>
<protein>
    <submittedName>
        <fullName evidence="7">Ribosomal RNA-processing protein 17</fullName>
    </submittedName>
</protein>
<accession>A0A6P4A031</accession>
<gene>
    <name evidence="7" type="primary">LOC107423028</name>
</gene>
<feature type="compositionally biased region" description="Acidic residues" evidence="5">
    <location>
        <begin position="101"/>
        <end position="110"/>
    </location>
</feature>
<comment type="similarity">
    <text evidence="2">Belongs to the RRP17 family.</text>
</comment>
<reference evidence="6" key="1">
    <citation type="submission" date="2025-05" db="UniProtKB">
        <authorList>
            <consortium name="RefSeq"/>
        </authorList>
    </citation>
    <scope>NUCLEOTIDE SEQUENCE [LARGE SCALE GENOMIC DNA]</scope>
</reference>
<dbReference type="KEGG" id="zju:107423028"/>
<name>A0A6P4A031_ZIZJJ</name>
<evidence type="ECO:0000256" key="4">
    <source>
        <dbReference type="ARBA" id="ARBA00023242"/>
    </source>
</evidence>
<dbReference type="GO" id="GO:0005730">
    <property type="term" value="C:nucleolus"/>
    <property type="evidence" value="ECO:0007669"/>
    <property type="project" value="UniProtKB-SubCell"/>
</dbReference>
<dbReference type="PANTHER" id="PTHR14577:SF0">
    <property type="entry name" value="NUCLEOLAR PROTEIN 12"/>
    <property type="match status" value="1"/>
</dbReference>
<evidence type="ECO:0000256" key="5">
    <source>
        <dbReference type="SAM" id="MobiDB-lite"/>
    </source>
</evidence>
<proteinExistence type="inferred from homology"/>
<dbReference type="RefSeq" id="XP_015888029.3">
    <property type="nucleotide sequence ID" value="XM_016032543.4"/>
</dbReference>
<evidence type="ECO:0000256" key="3">
    <source>
        <dbReference type="ARBA" id="ARBA00023054"/>
    </source>
</evidence>
<feature type="region of interest" description="Disordered" evidence="5">
    <location>
        <begin position="46"/>
        <end position="200"/>
    </location>
</feature>
<dbReference type="Proteomes" id="UP001652623">
    <property type="component" value="Chromosome 1"/>
</dbReference>
<comment type="subcellular location">
    <subcellularLocation>
        <location evidence="1">Nucleus</location>
        <location evidence="1">Nucleolus</location>
    </subcellularLocation>
</comment>
<dbReference type="PANTHER" id="PTHR14577">
    <property type="entry name" value="NUCLEOLAR PROTEIN 12"/>
    <property type="match status" value="1"/>
</dbReference>
<dbReference type="Pfam" id="PF09805">
    <property type="entry name" value="Nop25"/>
    <property type="match status" value="1"/>
</dbReference>
<feature type="compositionally biased region" description="Basic residues" evidence="5">
    <location>
        <begin position="165"/>
        <end position="200"/>
    </location>
</feature>
<feature type="region of interest" description="Disordered" evidence="5">
    <location>
        <begin position="1"/>
        <end position="23"/>
    </location>
</feature>
<reference evidence="7" key="2">
    <citation type="submission" date="2025-08" db="UniProtKB">
        <authorList>
            <consortium name="RefSeq"/>
        </authorList>
    </citation>
    <scope>IDENTIFICATION</scope>
    <source>
        <tissue evidence="7">Seedling</tissue>
    </source>
</reference>
<dbReference type="GeneID" id="107423028"/>